<proteinExistence type="predicted"/>
<evidence type="ECO:0000313" key="2">
    <source>
        <dbReference type="Proteomes" id="UP000193964"/>
    </source>
</evidence>
<dbReference type="AlphaFoldDB" id="A0A1X2ESF7"/>
<sequence>MELPDISDLPPGAQRVIEAMHGAAQIAITATTVGLVPLDREQRLALLSGIDSKEVLVALAEMQAELDAAMLSSTETLPIEALRIVDSQWYEPVRQQLAAGHRLAPPQTMVRLMREIIEAGEGPRLGVEDDDALLQLLLSVNEDHDTLSGLAARFSGMDMLQMDAVMRAMSEDELIAFGNEMAVDEAASMMFNTSRLPEQMKCMTHEFWYHPWAEKVGDQLGVTPADTFRETTGICMDEFLRAGDVMMPALRTGRARFDLATLHEHGVSDEVVQYIRRNMVRELDEFRAMSQQDRERGDVRAQRYTFTRFPFLDLGDGTVLALRAQWGMDRFFGNAPEFDVQQGFVEQGKPERARQFQDAVKHQFEQIVGRTVARIAARSAVFGAIVGEEEMQAAWPVKKGQQPKACDWMLPTNNRFTWLIDATHRPLRQPLAEGWGSGEDFASNLEAFLTSKKARQFDSVIDHLIECGWDGASFTDTTFAPFVVVPDVGLPSTPMSTMLVGLCAREMMTKYRGRMLTPAVVSISDLLLLEGMAETPRVEVANLIRAWRQVGVMPLQQYLEASGSPYRPCPRHMITAAAELDARIQSARAA</sequence>
<accession>A0A1X2ESF7</accession>
<organism evidence="1 2">
    <name type="scientific">Mycolicibacterium wolinskyi</name>
    <dbReference type="NCBI Taxonomy" id="59750"/>
    <lineage>
        <taxon>Bacteria</taxon>
        <taxon>Bacillati</taxon>
        <taxon>Actinomycetota</taxon>
        <taxon>Actinomycetes</taxon>
        <taxon>Mycobacteriales</taxon>
        <taxon>Mycobacteriaceae</taxon>
        <taxon>Mycolicibacterium</taxon>
    </lineage>
</organism>
<reference evidence="1 2" key="1">
    <citation type="submission" date="2016-01" db="EMBL/GenBank/DDBJ databases">
        <title>The new phylogeny of the genus Mycobacterium.</title>
        <authorList>
            <person name="Tarcisio F."/>
            <person name="Conor M."/>
            <person name="Antonella G."/>
            <person name="Elisabetta G."/>
            <person name="Giulia F.S."/>
            <person name="Sara T."/>
            <person name="Anna F."/>
            <person name="Clotilde B."/>
            <person name="Roberto B."/>
            <person name="Veronica D.S."/>
            <person name="Fabio R."/>
            <person name="Monica P."/>
            <person name="Olivier J."/>
            <person name="Enrico T."/>
            <person name="Nicola S."/>
        </authorList>
    </citation>
    <scope>NUCLEOTIDE SEQUENCE [LARGE SCALE GENOMIC DNA]</scope>
    <source>
        <strain evidence="1 2">ATCC 700010</strain>
    </source>
</reference>
<comment type="caution">
    <text evidence="1">The sequence shown here is derived from an EMBL/GenBank/DDBJ whole genome shotgun (WGS) entry which is preliminary data.</text>
</comment>
<protein>
    <submittedName>
        <fullName evidence="1">Uncharacterized protein</fullName>
    </submittedName>
</protein>
<evidence type="ECO:0000313" key="1">
    <source>
        <dbReference type="EMBL" id="ORX08719.1"/>
    </source>
</evidence>
<name>A0A1X2ESF7_9MYCO</name>
<gene>
    <name evidence="1" type="ORF">AWC31_11335</name>
</gene>
<dbReference type="EMBL" id="LQQA01000036">
    <property type="protein sequence ID" value="ORX08719.1"/>
    <property type="molecule type" value="Genomic_DNA"/>
</dbReference>
<dbReference type="Proteomes" id="UP000193964">
    <property type="component" value="Unassembled WGS sequence"/>
</dbReference>